<keyword evidence="3" id="KW-1185">Reference proteome</keyword>
<name>A0A6G1KZG8_9PEZI</name>
<dbReference type="EMBL" id="ML995878">
    <property type="protein sequence ID" value="KAF2766061.1"/>
    <property type="molecule type" value="Genomic_DNA"/>
</dbReference>
<reference evidence="2" key="1">
    <citation type="journal article" date="2020" name="Stud. Mycol.">
        <title>101 Dothideomycetes genomes: a test case for predicting lifestyles and emergence of pathogens.</title>
        <authorList>
            <person name="Haridas S."/>
            <person name="Albert R."/>
            <person name="Binder M."/>
            <person name="Bloem J."/>
            <person name="Labutti K."/>
            <person name="Salamov A."/>
            <person name="Andreopoulos B."/>
            <person name="Baker S."/>
            <person name="Barry K."/>
            <person name="Bills G."/>
            <person name="Bluhm B."/>
            <person name="Cannon C."/>
            <person name="Castanera R."/>
            <person name="Culley D."/>
            <person name="Daum C."/>
            <person name="Ezra D."/>
            <person name="Gonzalez J."/>
            <person name="Henrissat B."/>
            <person name="Kuo A."/>
            <person name="Liang C."/>
            <person name="Lipzen A."/>
            <person name="Lutzoni F."/>
            <person name="Magnuson J."/>
            <person name="Mondo S."/>
            <person name="Nolan M."/>
            <person name="Ohm R."/>
            <person name="Pangilinan J."/>
            <person name="Park H.-J."/>
            <person name="Ramirez L."/>
            <person name="Alfaro M."/>
            <person name="Sun H."/>
            <person name="Tritt A."/>
            <person name="Yoshinaga Y."/>
            <person name="Zwiers L.-H."/>
            <person name="Turgeon B."/>
            <person name="Goodwin S."/>
            <person name="Spatafora J."/>
            <person name="Crous P."/>
            <person name="Grigoriev I."/>
        </authorList>
    </citation>
    <scope>NUCLEOTIDE SEQUENCE</scope>
    <source>
        <strain evidence="2">CBS 116005</strain>
    </source>
</reference>
<accession>A0A6G1KZG8</accession>
<organism evidence="2 3">
    <name type="scientific">Teratosphaeria nubilosa</name>
    <dbReference type="NCBI Taxonomy" id="161662"/>
    <lineage>
        <taxon>Eukaryota</taxon>
        <taxon>Fungi</taxon>
        <taxon>Dikarya</taxon>
        <taxon>Ascomycota</taxon>
        <taxon>Pezizomycotina</taxon>
        <taxon>Dothideomycetes</taxon>
        <taxon>Dothideomycetidae</taxon>
        <taxon>Mycosphaerellales</taxon>
        <taxon>Teratosphaeriaceae</taxon>
        <taxon>Teratosphaeria</taxon>
    </lineage>
</organism>
<evidence type="ECO:0000313" key="3">
    <source>
        <dbReference type="Proteomes" id="UP000799436"/>
    </source>
</evidence>
<evidence type="ECO:0000256" key="1">
    <source>
        <dbReference type="SAM" id="MobiDB-lite"/>
    </source>
</evidence>
<dbReference type="AlphaFoldDB" id="A0A6G1KZG8"/>
<protein>
    <submittedName>
        <fullName evidence="2">Uncharacterized protein</fullName>
    </submittedName>
</protein>
<dbReference type="OrthoDB" id="3364132at2759"/>
<feature type="region of interest" description="Disordered" evidence="1">
    <location>
        <begin position="37"/>
        <end position="58"/>
    </location>
</feature>
<feature type="compositionally biased region" description="Basic and acidic residues" evidence="1">
    <location>
        <begin position="71"/>
        <end position="86"/>
    </location>
</feature>
<evidence type="ECO:0000313" key="2">
    <source>
        <dbReference type="EMBL" id="KAF2766061.1"/>
    </source>
</evidence>
<dbReference type="Proteomes" id="UP000799436">
    <property type="component" value="Unassembled WGS sequence"/>
</dbReference>
<feature type="region of interest" description="Disordered" evidence="1">
    <location>
        <begin position="71"/>
        <end position="94"/>
    </location>
</feature>
<gene>
    <name evidence="2" type="ORF">EJ03DRAFT_330451</name>
</gene>
<proteinExistence type="predicted"/>
<sequence>MRHPLIFAKVDYPYSNKPFISAIYKYRSRRDLQIESIISRSPSPVPLEERDPDDLSPEEARELVRRLRERQVEVKKEATHEKRSREPTAIGGDEEDVTVAFENGPPNKRSCLTARDSGVEIVDLTDE</sequence>